<dbReference type="EMBL" id="AWSO01000167">
    <property type="protein sequence ID" value="ESK93882.1"/>
    <property type="molecule type" value="Genomic_DNA"/>
</dbReference>
<evidence type="ECO:0000313" key="2">
    <source>
        <dbReference type="Proteomes" id="UP000017559"/>
    </source>
</evidence>
<protein>
    <submittedName>
        <fullName evidence="1">Uncharacterized protein</fullName>
    </submittedName>
</protein>
<dbReference type="HOGENOM" id="CLU_2446690_0_0_1"/>
<gene>
    <name evidence="1" type="ORF">Moror_13012</name>
</gene>
<feature type="non-terminal residue" evidence="1">
    <location>
        <position position="1"/>
    </location>
</feature>
<proteinExistence type="predicted"/>
<dbReference type="Proteomes" id="UP000017559">
    <property type="component" value="Unassembled WGS sequence"/>
</dbReference>
<accession>V2XJG6</accession>
<keyword evidence="2" id="KW-1185">Reference proteome</keyword>
<sequence>HFLEPAIRRTPFRDMIKRQIITLLCSLRHVAYRSVAAPCPERCDGKEELPVIQRMCHTCIQTLKQPHDSLLLPGKGWDQHLRVVTDTYCL</sequence>
<dbReference type="AlphaFoldDB" id="V2XJG6"/>
<comment type="caution">
    <text evidence="1">The sequence shown here is derived from an EMBL/GenBank/DDBJ whole genome shotgun (WGS) entry which is preliminary data.</text>
</comment>
<organism evidence="1 2">
    <name type="scientific">Moniliophthora roreri (strain MCA 2997)</name>
    <name type="common">Cocoa frosty pod rot fungus</name>
    <name type="synonym">Crinipellis roreri</name>
    <dbReference type="NCBI Taxonomy" id="1381753"/>
    <lineage>
        <taxon>Eukaryota</taxon>
        <taxon>Fungi</taxon>
        <taxon>Dikarya</taxon>
        <taxon>Basidiomycota</taxon>
        <taxon>Agaricomycotina</taxon>
        <taxon>Agaricomycetes</taxon>
        <taxon>Agaricomycetidae</taxon>
        <taxon>Agaricales</taxon>
        <taxon>Marasmiineae</taxon>
        <taxon>Marasmiaceae</taxon>
        <taxon>Moniliophthora</taxon>
    </lineage>
</organism>
<evidence type="ECO:0000313" key="1">
    <source>
        <dbReference type="EMBL" id="ESK93882.1"/>
    </source>
</evidence>
<name>V2XJG6_MONRO</name>
<reference evidence="1 2" key="1">
    <citation type="journal article" date="2014" name="BMC Genomics">
        <title>Genome and secretome analysis of the hemibiotrophic fungal pathogen, Moniliophthora roreri, which causes frosty pod rot disease of cacao: mechanisms of the biotrophic and necrotrophic phases.</title>
        <authorList>
            <person name="Meinhardt L.W."/>
            <person name="Costa G.G.L."/>
            <person name="Thomazella D.P.T."/>
            <person name="Teixeira P.J.P.L."/>
            <person name="Carazzolle M.F."/>
            <person name="Schuster S.C."/>
            <person name="Carlson J.E."/>
            <person name="Guiltinan M.J."/>
            <person name="Mieczkowski P."/>
            <person name="Farmer A."/>
            <person name="Ramaraj T."/>
            <person name="Crozier J."/>
            <person name="Davis R.E."/>
            <person name="Shao J."/>
            <person name="Melnick R.L."/>
            <person name="Pereira G.A.G."/>
            <person name="Bailey B.A."/>
        </authorList>
    </citation>
    <scope>NUCLEOTIDE SEQUENCE [LARGE SCALE GENOMIC DNA]</scope>
    <source>
        <strain evidence="1 2">MCA 2997</strain>
    </source>
</reference>
<dbReference type="KEGG" id="mrr:Moror_13012"/>